<name>A0A0D9ZLV1_9ORYZ</name>
<comment type="cofactor">
    <cofactor evidence="1">
        <name>Cu cation</name>
        <dbReference type="ChEBI" id="CHEBI:23378"/>
    </cofactor>
    <text evidence="1">Contains 1 topaquinone per subunit.</text>
</comment>
<dbReference type="Gramene" id="OGLUM04G15210.1">
    <property type="protein sequence ID" value="OGLUM04G15210.1"/>
    <property type="gene ID" value="OGLUM04G15210"/>
</dbReference>
<dbReference type="SUPFAM" id="SSF54416">
    <property type="entry name" value="Amine oxidase N-terminal region"/>
    <property type="match status" value="2"/>
</dbReference>
<keyword evidence="1" id="KW-0801">TPQ</keyword>
<feature type="compositionally biased region" description="Polar residues" evidence="2">
    <location>
        <begin position="195"/>
        <end position="204"/>
    </location>
</feature>
<dbReference type="AlphaFoldDB" id="A0A0D9ZLV1"/>
<dbReference type="HOGENOM" id="CLU_1055144_0_0_1"/>
<protein>
    <recommendedName>
        <fullName evidence="1">Amine oxidase</fullName>
        <ecNumber evidence="1">1.4.3.-</ecNumber>
    </recommendedName>
</protein>
<dbReference type="Proteomes" id="UP000026961">
    <property type="component" value="Chromosome 4"/>
</dbReference>
<evidence type="ECO:0000259" key="3">
    <source>
        <dbReference type="Pfam" id="PF02728"/>
    </source>
</evidence>
<reference evidence="4" key="1">
    <citation type="submission" date="2015-04" db="UniProtKB">
        <authorList>
            <consortium name="EnsemblPlants"/>
        </authorList>
    </citation>
    <scope>IDENTIFICATION</scope>
</reference>
<organism evidence="4">
    <name type="scientific">Oryza glumipatula</name>
    <dbReference type="NCBI Taxonomy" id="40148"/>
    <lineage>
        <taxon>Eukaryota</taxon>
        <taxon>Viridiplantae</taxon>
        <taxon>Streptophyta</taxon>
        <taxon>Embryophyta</taxon>
        <taxon>Tracheophyta</taxon>
        <taxon>Spermatophyta</taxon>
        <taxon>Magnoliopsida</taxon>
        <taxon>Liliopsida</taxon>
        <taxon>Poales</taxon>
        <taxon>Poaceae</taxon>
        <taxon>BOP clade</taxon>
        <taxon>Oryzoideae</taxon>
        <taxon>Oryzeae</taxon>
        <taxon>Oryzinae</taxon>
        <taxon>Oryza</taxon>
    </lineage>
</organism>
<keyword evidence="1" id="KW-0186">Copper</keyword>
<dbReference type="PANTHER" id="PTHR10638:SF41">
    <property type="entry name" value="AMINE OXIDASE"/>
    <property type="match status" value="1"/>
</dbReference>
<comment type="PTM">
    <text evidence="1">Topaquinone (TPQ) is generated by copper-dependent autoxidation of a specific tyrosyl residue.</text>
</comment>
<dbReference type="InterPro" id="IPR015802">
    <property type="entry name" value="Cu_amine_oxidase_N3"/>
</dbReference>
<feature type="domain" description="Copper amine oxidase N3-terminal" evidence="3">
    <location>
        <begin position="142"/>
        <end position="183"/>
    </location>
</feature>
<dbReference type="STRING" id="40148.A0A0D9ZLV1"/>
<proteinExistence type="inferred from homology"/>
<dbReference type="eggNOG" id="KOG1186">
    <property type="taxonomic scope" value="Eukaryota"/>
</dbReference>
<keyword evidence="1" id="KW-0479">Metal-binding</keyword>
<dbReference type="InterPro" id="IPR000269">
    <property type="entry name" value="Cu_amine_oxidase"/>
</dbReference>
<evidence type="ECO:0000313" key="5">
    <source>
        <dbReference type="Proteomes" id="UP000026961"/>
    </source>
</evidence>
<keyword evidence="1" id="KW-0560">Oxidoreductase</keyword>
<dbReference type="EC" id="1.4.3.-" evidence="1"/>
<dbReference type="GO" id="GO:0009308">
    <property type="term" value="P:amine metabolic process"/>
    <property type="evidence" value="ECO:0007669"/>
    <property type="project" value="UniProtKB-UniRule"/>
</dbReference>
<dbReference type="GO" id="GO:0005507">
    <property type="term" value="F:copper ion binding"/>
    <property type="evidence" value="ECO:0007669"/>
    <property type="project" value="InterPro"/>
</dbReference>
<dbReference type="GO" id="GO:0008131">
    <property type="term" value="F:primary methylamine oxidase activity"/>
    <property type="evidence" value="ECO:0007669"/>
    <property type="project" value="InterPro"/>
</dbReference>
<feature type="region of interest" description="Disordered" evidence="2">
    <location>
        <begin position="182"/>
        <end position="211"/>
    </location>
</feature>
<reference evidence="4" key="2">
    <citation type="submission" date="2018-05" db="EMBL/GenBank/DDBJ databases">
        <title>OgluRS3 (Oryza glumaepatula Reference Sequence Version 3).</title>
        <authorList>
            <person name="Zhang J."/>
            <person name="Kudrna D."/>
            <person name="Lee S."/>
            <person name="Talag J."/>
            <person name="Welchert J."/>
            <person name="Wing R.A."/>
        </authorList>
    </citation>
    <scope>NUCLEOTIDE SEQUENCE [LARGE SCALE GENOMIC DNA]</scope>
</reference>
<keyword evidence="5" id="KW-1185">Reference proteome</keyword>
<evidence type="ECO:0000313" key="4">
    <source>
        <dbReference type="EnsemblPlants" id="OGLUM04G15210.1"/>
    </source>
</evidence>
<sequence length="264" mass="28289">MAECAWWGEVGMSEVSASSTAAVGRVGKHWLALRSGANLFMHSLELDELEKSVVKSWRKGANPLPPRCTVVVIRFRGESRVFGEGNGVVTPLHVPASGYPMMSMDEQTSLSFALFKDAAFNASIRRRGVRATRLRPSGGKPCFSTEGTANFYMHPIEGLTVLVDMDTTEVLHVSDRDAGIPIPTTANTDYRHGHSTPSPCSSADTQRELDSRSGGLPLPLLLLLLALPPAAAVELAPAPLVPSSPTHPPARTAMVGDPSPWRGQ</sequence>
<dbReference type="Pfam" id="PF02728">
    <property type="entry name" value="Cu_amine_oxidN3"/>
    <property type="match status" value="1"/>
</dbReference>
<accession>A0A0D9ZLV1</accession>
<comment type="similarity">
    <text evidence="1">Belongs to the copper/topaquinone oxidase family.</text>
</comment>
<dbReference type="GO" id="GO:0048038">
    <property type="term" value="F:quinone binding"/>
    <property type="evidence" value="ECO:0007669"/>
    <property type="project" value="InterPro"/>
</dbReference>
<evidence type="ECO:0000256" key="1">
    <source>
        <dbReference type="RuleBase" id="RU000672"/>
    </source>
</evidence>
<dbReference type="Gene3D" id="3.10.450.40">
    <property type="match status" value="1"/>
</dbReference>
<dbReference type="InterPro" id="IPR016182">
    <property type="entry name" value="Cu_amine_oxidase_N-reg"/>
</dbReference>
<evidence type="ECO:0000256" key="2">
    <source>
        <dbReference type="SAM" id="MobiDB-lite"/>
    </source>
</evidence>
<dbReference type="EnsemblPlants" id="OGLUM04G15210.1">
    <property type="protein sequence ID" value="OGLUM04G15210.1"/>
    <property type="gene ID" value="OGLUM04G15210"/>
</dbReference>
<feature type="region of interest" description="Disordered" evidence="2">
    <location>
        <begin position="241"/>
        <end position="264"/>
    </location>
</feature>
<dbReference type="PANTHER" id="PTHR10638">
    <property type="entry name" value="COPPER AMINE OXIDASE"/>
    <property type="match status" value="1"/>
</dbReference>